<proteinExistence type="predicted"/>
<feature type="repeat" description="ANK" evidence="5">
    <location>
        <begin position="322"/>
        <end position="346"/>
    </location>
</feature>
<evidence type="ECO:0000256" key="7">
    <source>
        <dbReference type="SAM" id="MobiDB-lite"/>
    </source>
</evidence>
<dbReference type="GO" id="GO:0004842">
    <property type="term" value="F:ubiquitin-protein transferase activity"/>
    <property type="evidence" value="ECO:0007669"/>
    <property type="project" value="TreeGrafter"/>
</dbReference>
<feature type="repeat" description="ANK" evidence="5">
    <location>
        <begin position="357"/>
        <end position="389"/>
    </location>
</feature>
<dbReference type="InterPro" id="IPR001841">
    <property type="entry name" value="Znf_RING"/>
</dbReference>
<sequence length="800" mass="87634">MSAFPKTEASLQKLLDLLKCENCHKTLHDPHTNGVCSHTLCLDCCSKSIAPSGSRSKRHAGNSNVCPLCYIPVRPCDIKPHPQLTDLVLVARKLAKLINSVPAPLTSVLSEKTEVAQNNLSFLNSVDYYHFKSPSPSVAEGAVLKSSESPGATRGAISNSPVVCESKLTNQPVVVLNDIAGNLEEKKNRKVMPPPAAIPRVKTRINTRTNANLERFSPSSKAPLASPEKSEMDDTVSASVVKSPPTGRQEQVKKKLPSTDFPKDSRKGRVGSSVSNSSFSDQETRVNCKGESALHRAAIKNDLGQLHALLSGGHSPDVRDHAGWTPLHEASLRGYMEAAKCLLEEGKASVDVLGGPELETPLHEAVFNRRIEVIRLLLEYNANPNFPNGQNVTPIQVCERCLADTNQDIINSAKASMKGRKTLKKDLSQALKDYTEIHELLVKSAKTFSAKCSNTKLIADTSASALFLERRRTKPVFLCTGLDRDQQRLVNRVANLTHARIVNESSTDVTHLITGIRMLSPKEGKKKGVKKDKGVEEERKQSPDIGLHCPRTLKYVSCVLQGCWILAFDWIETCLEMQTRVNEEAFELNGCNPSPNSYAPRRSRLAREAGSAGLFHGFRFVLLGNYSYPFPSRQTLVSVLTLGGGKIFHRDITSPSRLAYLAADDPIISCNWIVQDEQEDSSTQGSKPTFNALDIKDDQDKVNRHQLIALYDNRASSSSVVSKSSSSPKGGENSTTTVILKPKELVETALRLLKPRVIPSTGEPSLVTTANYRPIKLVPASWVMISSGDYNLLSLTNIDK</sequence>
<dbReference type="SUPFAM" id="SSF48403">
    <property type="entry name" value="Ankyrin repeat"/>
    <property type="match status" value="1"/>
</dbReference>
<dbReference type="PROSITE" id="PS50172">
    <property type="entry name" value="BRCT"/>
    <property type="match status" value="1"/>
</dbReference>
<name>A0A0R3TUU8_RODNA</name>
<keyword evidence="11" id="KW-1185">Reference proteome</keyword>
<keyword evidence="3" id="KW-0862">Zinc</keyword>
<keyword evidence="4 5" id="KW-0040">ANK repeat</keyword>
<dbReference type="PROSITE" id="PS50297">
    <property type="entry name" value="ANK_REP_REGION"/>
    <property type="match status" value="3"/>
</dbReference>
<evidence type="ECO:0000256" key="4">
    <source>
        <dbReference type="ARBA" id="ARBA00023043"/>
    </source>
</evidence>
<evidence type="ECO:0000313" key="11">
    <source>
        <dbReference type="Proteomes" id="UP000278807"/>
    </source>
</evidence>
<dbReference type="WBParaSite" id="HNAJ_0001155701-mRNA-1">
    <property type="protein sequence ID" value="HNAJ_0001155701-mRNA-1"/>
    <property type="gene ID" value="HNAJ_0001155701"/>
</dbReference>
<accession>A0A0R3TUU8</accession>
<dbReference type="InterPro" id="IPR002110">
    <property type="entry name" value="Ankyrin_rpt"/>
</dbReference>
<dbReference type="CDD" id="cd17734">
    <property type="entry name" value="BRCT_Bard1_rpt1"/>
    <property type="match status" value="1"/>
</dbReference>
<keyword evidence="1" id="KW-0677">Repeat</keyword>
<evidence type="ECO:0000256" key="6">
    <source>
        <dbReference type="PROSITE-ProRule" id="PRU00175"/>
    </source>
</evidence>
<evidence type="ECO:0000256" key="1">
    <source>
        <dbReference type="ARBA" id="ARBA00022737"/>
    </source>
</evidence>
<feature type="domain" description="RING-type" evidence="8">
    <location>
        <begin position="20"/>
        <end position="69"/>
    </location>
</feature>
<dbReference type="PANTHER" id="PTHR24171:SF8">
    <property type="entry name" value="BRCA1-ASSOCIATED RING DOMAIN PROTEIN 1"/>
    <property type="match status" value="1"/>
</dbReference>
<dbReference type="OrthoDB" id="2384350at2759"/>
<keyword evidence="2 6" id="KW-0863">Zinc-finger</keyword>
<dbReference type="InterPro" id="IPR036420">
    <property type="entry name" value="BRCT_dom_sf"/>
</dbReference>
<reference evidence="12" key="1">
    <citation type="submission" date="2017-02" db="UniProtKB">
        <authorList>
            <consortium name="WormBaseParasite"/>
        </authorList>
    </citation>
    <scope>IDENTIFICATION</scope>
</reference>
<dbReference type="AlphaFoldDB" id="A0A0R3TUU8"/>
<dbReference type="EMBL" id="UZAE01013635">
    <property type="protein sequence ID" value="VDO10695.1"/>
    <property type="molecule type" value="Genomic_DNA"/>
</dbReference>
<evidence type="ECO:0000313" key="10">
    <source>
        <dbReference type="EMBL" id="VDO10695.1"/>
    </source>
</evidence>
<dbReference type="PROSITE" id="PS50088">
    <property type="entry name" value="ANK_REPEAT"/>
    <property type="match status" value="3"/>
</dbReference>
<gene>
    <name evidence="10" type="ORF">HNAJ_LOCUS11547</name>
</gene>
<evidence type="ECO:0000259" key="8">
    <source>
        <dbReference type="PROSITE" id="PS50089"/>
    </source>
</evidence>
<evidence type="ECO:0000313" key="12">
    <source>
        <dbReference type="WBParaSite" id="HNAJ_0001155701-mRNA-1"/>
    </source>
</evidence>
<keyword evidence="2 6" id="KW-0479">Metal-binding</keyword>
<evidence type="ECO:0000259" key="9">
    <source>
        <dbReference type="PROSITE" id="PS50172"/>
    </source>
</evidence>
<dbReference type="Gene3D" id="3.40.50.10190">
    <property type="entry name" value="BRCT domain"/>
    <property type="match status" value="1"/>
</dbReference>
<evidence type="ECO:0000256" key="2">
    <source>
        <dbReference type="ARBA" id="ARBA00022771"/>
    </source>
</evidence>
<feature type="region of interest" description="Disordered" evidence="7">
    <location>
        <begin position="186"/>
        <end position="285"/>
    </location>
</feature>
<dbReference type="Gene3D" id="3.30.40.10">
    <property type="entry name" value="Zinc/RING finger domain, C3HC4 (zinc finger)"/>
    <property type="match status" value="1"/>
</dbReference>
<dbReference type="GO" id="GO:0008270">
    <property type="term" value="F:zinc ion binding"/>
    <property type="evidence" value="ECO:0007669"/>
    <property type="project" value="UniProtKB-KW"/>
</dbReference>
<dbReference type="InterPro" id="IPR013083">
    <property type="entry name" value="Znf_RING/FYVE/PHD"/>
</dbReference>
<feature type="domain" description="BRCT" evidence="9">
    <location>
        <begin position="610"/>
        <end position="675"/>
    </location>
</feature>
<feature type="compositionally biased region" description="Polar residues" evidence="7">
    <location>
        <begin position="204"/>
        <end position="220"/>
    </location>
</feature>
<reference evidence="10 11" key="2">
    <citation type="submission" date="2018-11" db="EMBL/GenBank/DDBJ databases">
        <authorList>
            <consortium name="Pathogen Informatics"/>
        </authorList>
    </citation>
    <scope>NUCLEOTIDE SEQUENCE [LARGE SCALE GENOMIC DNA]</scope>
</reference>
<dbReference type="STRING" id="102285.A0A0R3TUU8"/>
<dbReference type="Gene3D" id="1.25.40.20">
    <property type="entry name" value="Ankyrin repeat-containing domain"/>
    <property type="match status" value="1"/>
</dbReference>
<evidence type="ECO:0000256" key="5">
    <source>
        <dbReference type="PROSITE-ProRule" id="PRU00023"/>
    </source>
</evidence>
<dbReference type="InterPro" id="IPR001357">
    <property type="entry name" value="BRCT_dom"/>
</dbReference>
<dbReference type="GO" id="GO:0070531">
    <property type="term" value="C:BRCA1-A complex"/>
    <property type="evidence" value="ECO:0007669"/>
    <property type="project" value="TreeGrafter"/>
</dbReference>
<feature type="compositionally biased region" description="Low complexity" evidence="7">
    <location>
        <begin position="270"/>
        <end position="280"/>
    </location>
</feature>
<dbReference type="GO" id="GO:0031436">
    <property type="term" value="C:BRCA1-BARD1 complex"/>
    <property type="evidence" value="ECO:0007669"/>
    <property type="project" value="TreeGrafter"/>
</dbReference>
<dbReference type="SMART" id="SM00248">
    <property type="entry name" value="ANK"/>
    <property type="match status" value="3"/>
</dbReference>
<feature type="repeat" description="ANK" evidence="5">
    <location>
        <begin position="289"/>
        <end position="321"/>
    </location>
</feature>
<organism evidence="12">
    <name type="scientific">Rodentolepis nana</name>
    <name type="common">Dwarf tapeworm</name>
    <name type="synonym">Hymenolepis nana</name>
    <dbReference type="NCBI Taxonomy" id="102285"/>
    <lineage>
        <taxon>Eukaryota</taxon>
        <taxon>Metazoa</taxon>
        <taxon>Spiralia</taxon>
        <taxon>Lophotrochozoa</taxon>
        <taxon>Platyhelminthes</taxon>
        <taxon>Cestoda</taxon>
        <taxon>Eucestoda</taxon>
        <taxon>Cyclophyllidea</taxon>
        <taxon>Hymenolepididae</taxon>
        <taxon>Rodentolepis</taxon>
    </lineage>
</organism>
<dbReference type="PANTHER" id="PTHR24171">
    <property type="entry name" value="ANKYRIN REPEAT DOMAIN-CONTAINING PROTEIN 39-RELATED"/>
    <property type="match status" value="1"/>
</dbReference>
<dbReference type="InterPro" id="IPR036770">
    <property type="entry name" value="Ankyrin_rpt-contain_sf"/>
</dbReference>
<dbReference type="Proteomes" id="UP000278807">
    <property type="component" value="Unassembled WGS sequence"/>
</dbReference>
<dbReference type="GO" id="GO:0085020">
    <property type="term" value="P:protein K6-linked ubiquitination"/>
    <property type="evidence" value="ECO:0007669"/>
    <property type="project" value="TreeGrafter"/>
</dbReference>
<dbReference type="SUPFAM" id="SSF57850">
    <property type="entry name" value="RING/U-box"/>
    <property type="match status" value="1"/>
</dbReference>
<protein>
    <submittedName>
        <fullName evidence="12">BRCA1-associated RING domain protein 1</fullName>
    </submittedName>
</protein>
<dbReference type="PROSITE" id="PS50089">
    <property type="entry name" value="ZF_RING_2"/>
    <property type="match status" value="1"/>
</dbReference>
<evidence type="ECO:0000256" key="3">
    <source>
        <dbReference type="ARBA" id="ARBA00022833"/>
    </source>
</evidence>
<dbReference type="SUPFAM" id="SSF52113">
    <property type="entry name" value="BRCT domain"/>
    <property type="match status" value="1"/>
</dbReference>
<dbReference type="Pfam" id="PF12796">
    <property type="entry name" value="Ank_2"/>
    <property type="match status" value="1"/>
</dbReference>